<evidence type="ECO:0000259" key="2">
    <source>
        <dbReference type="Pfam" id="PF13360"/>
    </source>
</evidence>
<dbReference type="Proteomes" id="UP000238348">
    <property type="component" value="Chromosome"/>
</dbReference>
<accession>A0A2L0F928</accession>
<dbReference type="InterPro" id="IPR011047">
    <property type="entry name" value="Quinoprotein_ADH-like_sf"/>
</dbReference>
<gene>
    <name evidence="3" type="ORF">SOCE26_096130</name>
</gene>
<name>A0A2L0F928_SORCE</name>
<reference evidence="3 4" key="1">
    <citation type="submission" date="2015-09" db="EMBL/GenBank/DDBJ databases">
        <title>Sorangium comparison.</title>
        <authorList>
            <person name="Zaburannyi N."/>
            <person name="Bunk B."/>
            <person name="Overmann J."/>
            <person name="Mueller R."/>
        </authorList>
    </citation>
    <scope>NUCLEOTIDE SEQUENCE [LARGE SCALE GENOMIC DNA]</scope>
    <source>
        <strain evidence="3 4">So ce26</strain>
    </source>
</reference>
<dbReference type="EMBL" id="CP012673">
    <property type="protein sequence ID" value="AUX48085.1"/>
    <property type="molecule type" value="Genomic_DNA"/>
</dbReference>
<dbReference type="Pfam" id="PF13360">
    <property type="entry name" value="PQQ_2"/>
    <property type="match status" value="1"/>
</dbReference>
<dbReference type="InterPro" id="IPR018391">
    <property type="entry name" value="PQQ_b-propeller_rpt"/>
</dbReference>
<dbReference type="InterPro" id="IPR002372">
    <property type="entry name" value="PQQ_rpt_dom"/>
</dbReference>
<feature type="domain" description="Pyrrolo-quinoline quinone repeat" evidence="2">
    <location>
        <begin position="125"/>
        <end position="261"/>
    </location>
</feature>
<organism evidence="3 4">
    <name type="scientific">Sorangium cellulosum</name>
    <name type="common">Polyangium cellulosum</name>
    <dbReference type="NCBI Taxonomy" id="56"/>
    <lineage>
        <taxon>Bacteria</taxon>
        <taxon>Pseudomonadati</taxon>
        <taxon>Myxococcota</taxon>
        <taxon>Polyangia</taxon>
        <taxon>Polyangiales</taxon>
        <taxon>Polyangiaceae</taxon>
        <taxon>Sorangium</taxon>
    </lineage>
</organism>
<dbReference type="AlphaFoldDB" id="A0A2L0F928"/>
<feature type="region of interest" description="Disordered" evidence="1">
    <location>
        <begin position="1"/>
        <end position="38"/>
    </location>
</feature>
<dbReference type="SMART" id="SM00564">
    <property type="entry name" value="PQQ"/>
    <property type="match status" value="2"/>
</dbReference>
<dbReference type="SUPFAM" id="SSF50998">
    <property type="entry name" value="Quinoprotein alcohol dehydrogenase-like"/>
    <property type="match status" value="1"/>
</dbReference>
<evidence type="ECO:0000313" key="3">
    <source>
        <dbReference type="EMBL" id="AUX48085.1"/>
    </source>
</evidence>
<evidence type="ECO:0000313" key="4">
    <source>
        <dbReference type="Proteomes" id="UP000238348"/>
    </source>
</evidence>
<feature type="region of interest" description="Disordered" evidence="1">
    <location>
        <begin position="296"/>
        <end position="327"/>
    </location>
</feature>
<dbReference type="InterPro" id="IPR015943">
    <property type="entry name" value="WD40/YVTN_repeat-like_dom_sf"/>
</dbReference>
<protein>
    <recommendedName>
        <fullName evidence="2">Pyrrolo-quinoline quinone repeat domain-containing protein</fullName>
    </recommendedName>
</protein>
<evidence type="ECO:0000256" key="1">
    <source>
        <dbReference type="SAM" id="MobiDB-lite"/>
    </source>
</evidence>
<dbReference type="Gene3D" id="2.130.10.10">
    <property type="entry name" value="YVTN repeat-like/Quinoprotein amine dehydrogenase"/>
    <property type="match status" value="1"/>
</dbReference>
<sequence length="481" mass="49964">MADRQPPRLARPSNPRYHRRSAPMRRPSPPRTGLRAPPRARLRAAAADAVRALLLAPAGALAALAVACGGGQTYGEAFDRRWKDDGGAGIAEFQRRFAGTPIPVGVDVAVGVAGEDARRLVGVPLDGGAAWSFVHRLDARPAVAGNVVVGLGRGELFALDARTGRLLWKRNAGGRLRGAGDDGETTMVSIESTTGTRSVLLAVNRDGEVMRQIEDTAVIGVPAVVGRYAFLPWDGRYVTVFDLQTGGEVARTQLRAEMSEVSRAFLLGGAVFFGGEAATRLDEAIGLAPAGRASTARLPPRELPGTPAWLTGGTEVPGPLASADDKARRYARPRASGPAGIEDERFAATYHRIAVGFDARSGALAWAHAGEADWLGGAAYAGGFALCDARGGVVFLDAPRGALAGRASLGRPIQSCVVQADGLTAAAVARGAAGASAAATAPPAAAASLAEQIERVLALPQPELASMQRLLRRELDVLPSR</sequence>
<proteinExistence type="predicted"/>